<protein>
    <recommendedName>
        <fullName evidence="6">C2H2-type domain-containing protein</fullName>
    </recommendedName>
</protein>
<gene>
    <name evidence="7" type="ORF">WMSIL1_LOCUS7026</name>
</gene>
<evidence type="ECO:0000256" key="4">
    <source>
        <dbReference type="PROSITE-ProRule" id="PRU00042"/>
    </source>
</evidence>
<feature type="region of interest" description="Disordered" evidence="5">
    <location>
        <begin position="447"/>
        <end position="492"/>
    </location>
</feature>
<evidence type="ECO:0000256" key="3">
    <source>
        <dbReference type="ARBA" id="ARBA00022833"/>
    </source>
</evidence>
<dbReference type="SMART" id="SM00355">
    <property type="entry name" value="ZnF_C2H2"/>
    <property type="match status" value="3"/>
</dbReference>
<dbReference type="GO" id="GO:0008270">
    <property type="term" value="F:zinc ion binding"/>
    <property type="evidence" value="ECO:0007669"/>
    <property type="project" value="UniProtKB-KW"/>
</dbReference>
<evidence type="ECO:0000313" key="8">
    <source>
        <dbReference type="Proteomes" id="UP000321570"/>
    </source>
</evidence>
<keyword evidence="8" id="KW-1185">Reference proteome</keyword>
<dbReference type="SUPFAM" id="SSF57667">
    <property type="entry name" value="beta-beta-alpha zinc fingers"/>
    <property type="match status" value="1"/>
</dbReference>
<keyword evidence="1" id="KW-0479">Metal-binding</keyword>
<feature type="region of interest" description="Disordered" evidence="5">
    <location>
        <begin position="41"/>
        <end position="81"/>
    </location>
</feature>
<evidence type="ECO:0000256" key="2">
    <source>
        <dbReference type="ARBA" id="ARBA00022771"/>
    </source>
</evidence>
<feature type="compositionally biased region" description="Low complexity" evidence="5">
    <location>
        <begin position="293"/>
        <end position="316"/>
    </location>
</feature>
<feature type="compositionally biased region" description="Low complexity" evidence="5">
    <location>
        <begin position="44"/>
        <end position="58"/>
    </location>
</feature>
<keyword evidence="2 4" id="KW-0863">Zinc-finger</keyword>
<feature type="domain" description="C2H2-type" evidence="6">
    <location>
        <begin position="388"/>
        <end position="416"/>
    </location>
</feature>
<feature type="domain" description="C2H2-type" evidence="6">
    <location>
        <begin position="360"/>
        <end position="387"/>
    </location>
</feature>
<dbReference type="InterPro" id="IPR036236">
    <property type="entry name" value="Znf_C2H2_sf"/>
</dbReference>
<dbReference type="PROSITE" id="PS50157">
    <property type="entry name" value="ZINC_FINGER_C2H2_2"/>
    <property type="match status" value="3"/>
</dbReference>
<name>A0A564YLK8_HYMDI</name>
<sequence length="510" mass="55987">MMDLLFSNPGFNTNNLLSQGLPDFLKSGFNLNDLHFDLLTGKQESPSSTSPENNASSPSTPPAFPSAPFPASERPYDGAVANDDSLKDKLRQALRDIIPHKSSLQLQVLVAYTVDDNKKDVIVINETFNQTKPDPSLTTTTSNVLDLSQRPTETSLNPPTSGNELGNLLSAPTMPFANLLPYQSAPLGFSPQTPNPLNLNQESMMQLLRVFLTNANTPNVNPLQSTVNPFNFSLPSNLPPLPTPTTTTVDMKTFTEVAPNVTITNCDNILSTSQLGSTNKPSVSLSNTNDSGSRGSSPLSNHGSSSSPTTTSRPLSKVPSQALFSRRYVHPRRFICNQCREQFSSLTELTRHTLDIHSSFRCNYCNAKFTQRSNLQRHSLKHVGFKPFTCNICNKEYYRKDHLVRHIEVTHPDVDPRLNITTRLSSSECLEFLDNLHLMGNPDLRFEDANNSAQSSLNGTNQGSVNSPAKSDEGFMLTNEGPSLTPVAQESTALSINQAVEQSSFQPMEN</sequence>
<feature type="domain" description="C2H2-type" evidence="6">
    <location>
        <begin position="334"/>
        <end position="362"/>
    </location>
</feature>
<feature type="region of interest" description="Disordered" evidence="5">
    <location>
        <begin position="275"/>
        <end position="319"/>
    </location>
</feature>
<dbReference type="Proteomes" id="UP000321570">
    <property type="component" value="Unassembled WGS sequence"/>
</dbReference>
<organism evidence="7 8">
    <name type="scientific">Hymenolepis diminuta</name>
    <name type="common">Rat tapeworm</name>
    <dbReference type="NCBI Taxonomy" id="6216"/>
    <lineage>
        <taxon>Eukaryota</taxon>
        <taxon>Metazoa</taxon>
        <taxon>Spiralia</taxon>
        <taxon>Lophotrochozoa</taxon>
        <taxon>Platyhelminthes</taxon>
        <taxon>Cestoda</taxon>
        <taxon>Eucestoda</taxon>
        <taxon>Cyclophyllidea</taxon>
        <taxon>Hymenolepididae</taxon>
        <taxon>Hymenolepis</taxon>
    </lineage>
</organism>
<feature type="compositionally biased region" description="Polar residues" evidence="5">
    <location>
        <begin position="449"/>
        <end position="469"/>
    </location>
</feature>
<reference evidence="7 8" key="1">
    <citation type="submission" date="2019-07" db="EMBL/GenBank/DDBJ databases">
        <authorList>
            <person name="Jastrzebski P J."/>
            <person name="Paukszto L."/>
            <person name="Jastrzebski P J."/>
        </authorList>
    </citation>
    <scope>NUCLEOTIDE SEQUENCE [LARGE SCALE GENOMIC DNA]</scope>
    <source>
        <strain evidence="7 8">WMS-il1</strain>
    </source>
</reference>
<feature type="compositionally biased region" description="Polar residues" evidence="5">
    <location>
        <begin position="480"/>
        <end position="492"/>
    </location>
</feature>
<dbReference type="InterPro" id="IPR013087">
    <property type="entry name" value="Znf_C2H2_type"/>
</dbReference>
<feature type="compositionally biased region" description="Pro residues" evidence="5">
    <location>
        <begin position="59"/>
        <end position="68"/>
    </location>
</feature>
<evidence type="ECO:0000259" key="6">
    <source>
        <dbReference type="PROSITE" id="PS50157"/>
    </source>
</evidence>
<dbReference type="PROSITE" id="PS00028">
    <property type="entry name" value="ZINC_FINGER_C2H2_1"/>
    <property type="match status" value="3"/>
</dbReference>
<evidence type="ECO:0000256" key="1">
    <source>
        <dbReference type="ARBA" id="ARBA00022723"/>
    </source>
</evidence>
<feature type="compositionally biased region" description="Polar residues" evidence="5">
    <location>
        <begin position="275"/>
        <end position="292"/>
    </location>
</feature>
<dbReference type="PANTHER" id="PTHR23235">
    <property type="entry name" value="KRUEPPEL-LIKE TRANSCRIPTION FACTOR"/>
    <property type="match status" value="1"/>
</dbReference>
<dbReference type="EMBL" id="CABIJS010000244">
    <property type="protein sequence ID" value="VUZ47598.1"/>
    <property type="molecule type" value="Genomic_DNA"/>
</dbReference>
<evidence type="ECO:0000256" key="5">
    <source>
        <dbReference type="SAM" id="MobiDB-lite"/>
    </source>
</evidence>
<dbReference type="Pfam" id="PF00096">
    <property type="entry name" value="zf-C2H2"/>
    <property type="match status" value="2"/>
</dbReference>
<accession>A0A564YLK8</accession>
<evidence type="ECO:0000313" key="7">
    <source>
        <dbReference type="EMBL" id="VUZ47598.1"/>
    </source>
</evidence>
<dbReference type="Gene3D" id="3.30.160.60">
    <property type="entry name" value="Classic Zinc Finger"/>
    <property type="match status" value="2"/>
</dbReference>
<proteinExistence type="predicted"/>
<dbReference type="AlphaFoldDB" id="A0A564YLK8"/>
<keyword evidence="3" id="KW-0862">Zinc</keyword>